<evidence type="ECO:0000256" key="3">
    <source>
        <dbReference type="ARBA" id="ARBA00022723"/>
    </source>
</evidence>
<evidence type="ECO:0000313" key="11">
    <source>
        <dbReference type="Proteomes" id="UP001298753"/>
    </source>
</evidence>
<comment type="similarity">
    <text evidence="1">Belongs to the UPF0758 family.</text>
</comment>
<keyword evidence="3" id="KW-0479">Metal-binding</keyword>
<keyword evidence="11" id="KW-1185">Reference proteome</keyword>
<keyword evidence="8" id="KW-0234">DNA repair</keyword>
<sequence length="234" mass="26356">MPDNPHMGHRQRMLDKFRRFGLEIFSDHEVLEMLLYFAVRQGDTNPTAHRLMQRFGSLHAVLEATEDELQTVEGVGPRSAELLHLCFALFHRYQADVAKMEQFTDKLNTYDRIGAYFVPQLCAEREEVLLAAYVDGAGRVLKCEEIARGGHARVQVDSYKIARGALMAGAAGVALAHNHPNGTPTPSQEDFDMTDRLQRTLSELGLELVDHCVVARSNFTSIGRLRSGSLRKRY</sequence>
<evidence type="ECO:0000256" key="6">
    <source>
        <dbReference type="ARBA" id="ARBA00022833"/>
    </source>
</evidence>
<dbReference type="InterPro" id="IPR025657">
    <property type="entry name" value="RadC_JAB"/>
</dbReference>
<dbReference type="CDD" id="cd08071">
    <property type="entry name" value="MPN_DUF2466"/>
    <property type="match status" value="1"/>
</dbReference>
<dbReference type="Proteomes" id="UP001298753">
    <property type="component" value="Unassembled WGS sequence"/>
</dbReference>
<dbReference type="GeneID" id="98660005"/>
<protein>
    <recommendedName>
        <fullName evidence="9">MPN domain-containing protein</fullName>
    </recommendedName>
</protein>
<dbReference type="AlphaFoldDB" id="A0AAW4W2X4"/>
<evidence type="ECO:0000256" key="1">
    <source>
        <dbReference type="ARBA" id="ARBA00010243"/>
    </source>
</evidence>
<keyword evidence="4" id="KW-0227">DNA damage</keyword>
<keyword evidence="7" id="KW-0482">Metalloprotease</keyword>
<evidence type="ECO:0000256" key="7">
    <source>
        <dbReference type="ARBA" id="ARBA00023049"/>
    </source>
</evidence>
<organism evidence="10 11">
    <name type="scientific">Agathobaculum butyriciproducens</name>
    <dbReference type="NCBI Taxonomy" id="1628085"/>
    <lineage>
        <taxon>Bacteria</taxon>
        <taxon>Bacillati</taxon>
        <taxon>Bacillota</taxon>
        <taxon>Clostridia</taxon>
        <taxon>Eubacteriales</taxon>
        <taxon>Butyricicoccaceae</taxon>
        <taxon>Agathobaculum</taxon>
    </lineage>
</organism>
<dbReference type="Gene3D" id="1.10.150.20">
    <property type="entry name" value="5' to 3' exonuclease, C-terminal subdomain"/>
    <property type="match status" value="1"/>
</dbReference>
<dbReference type="Gene3D" id="3.40.140.10">
    <property type="entry name" value="Cytidine Deaminase, domain 2"/>
    <property type="match status" value="1"/>
</dbReference>
<dbReference type="PANTHER" id="PTHR30471">
    <property type="entry name" value="DNA REPAIR PROTEIN RADC"/>
    <property type="match status" value="1"/>
</dbReference>
<proteinExistence type="inferred from homology"/>
<accession>A0AAW4W2X4</accession>
<dbReference type="InterPro" id="IPR001405">
    <property type="entry name" value="UPF0758"/>
</dbReference>
<dbReference type="SUPFAM" id="SSF47781">
    <property type="entry name" value="RuvA domain 2-like"/>
    <property type="match status" value="1"/>
</dbReference>
<dbReference type="GO" id="GO:0006281">
    <property type="term" value="P:DNA repair"/>
    <property type="evidence" value="ECO:0007669"/>
    <property type="project" value="UniProtKB-KW"/>
</dbReference>
<evidence type="ECO:0000313" key="10">
    <source>
        <dbReference type="EMBL" id="MCC2177276.1"/>
    </source>
</evidence>
<evidence type="ECO:0000256" key="4">
    <source>
        <dbReference type="ARBA" id="ARBA00022763"/>
    </source>
</evidence>
<dbReference type="GO" id="GO:0008237">
    <property type="term" value="F:metallopeptidase activity"/>
    <property type="evidence" value="ECO:0007669"/>
    <property type="project" value="UniProtKB-KW"/>
</dbReference>
<name>A0AAW4W2X4_9FIRM</name>
<dbReference type="Pfam" id="PF12826">
    <property type="entry name" value="HHH_2"/>
    <property type="match status" value="1"/>
</dbReference>
<keyword evidence="2" id="KW-0645">Protease</keyword>
<dbReference type="GO" id="GO:0006508">
    <property type="term" value="P:proteolysis"/>
    <property type="evidence" value="ECO:0007669"/>
    <property type="project" value="UniProtKB-KW"/>
</dbReference>
<reference evidence="10 11" key="1">
    <citation type="submission" date="2021-10" db="EMBL/GenBank/DDBJ databases">
        <title>Anaerobic single-cell dispensing facilitates the cultivation of human gut bacteria.</title>
        <authorList>
            <person name="Afrizal A."/>
        </authorList>
    </citation>
    <scope>NUCLEOTIDE SEQUENCE [LARGE SCALE GENOMIC DNA]</scope>
    <source>
        <strain evidence="10 11">CLA-AA-H270</strain>
    </source>
</reference>
<gene>
    <name evidence="10" type="ORF">LKD22_09100</name>
</gene>
<dbReference type="GO" id="GO:0046872">
    <property type="term" value="F:metal ion binding"/>
    <property type="evidence" value="ECO:0007669"/>
    <property type="project" value="UniProtKB-KW"/>
</dbReference>
<keyword evidence="6" id="KW-0862">Zinc</keyword>
<dbReference type="SUPFAM" id="SSF102712">
    <property type="entry name" value="JAB1/MPN domain"/>
    <property type="match status" value="1"/>
</dbReference>
<dbReference type="Pfam" id="PF04002">
    <property type="entry name" value="RadC"/>
    <property type="match status" value="1"/>
</dbReference>
<dbReference type="RefSeq" id="WP_117489438.1">
    <property type="nucleotide sequence ID" value="NZ_DBEZDI010000017.1"/>
</dbReference>
<dbReference type="PROSITE" id="PS50249">
    <property type="entry name" value="MPN"/>
    <property type="match status" value="1"/>
</dbReference>
<dbReference type="PANTHER" id="PTHR30471:SF3">
    <property type="entry name" value="UPF0758 PROTEIN YEES-RELATED"/>
    <property type="match status" value="1"/>
</dbReference>
<evidence type="ECO:0000256" key="2">
    <source>
        <dbReference type="ARBA" id="ARBA00022670"/>
    </source>
</evidence>
<comment type="caution">
    <text evidence="10">The sequence shown here is derived from an EMBL/GenBank/DDBJ whole genome shotgun (WGS) entry which is preliminary data.</text>
</comment>
<evidence type="ECO:0000259" key="9">
    <source>
        <dbReference type="PROSITE" id="PS50249"/>
    </source>
</evidence>
<evidence type="ECO:0000256" key="8">
    <source>
        <dbReference type="ARBA" id="ARBA00023204"/>
    </source>
</evidence>
<keyword evidence="5" id="KW-0378">Hydrolase</keyword>
<dbReference type="InterPro" id="IPR041663">
    <property type="entry name" value="DisA/LigA_HHH"/>
</dbReference>
<evidence type="ECO:0000256" key="5">
    <source>
        <dbReference type="ARBA" id="ARBA00022801"/>
    </source>
</evidence>
<feature type="domain" description="MPN" evidence="9">
    <location>
        <begin position="100"/>
        <end position="234"/>
    </location>
</feature>
<dbReference type="EMBL" id="JAJEPX010000027">
    <property type="protein sequence ID" value="MCC2177276.1"/>
    <property type="molecule type" value="Genomic_DNA"/>
</dbReference>
<dbReference type="InterPro" id="IPR010994">
    <property type="entry name" value="RuvA_2-like"/>
</dbReference>
<dbReference type="InterPro" id="IPR037518">
    <property type="entry name" value="MPN"/>
</dbReference>